<sequence length="43" mass="5230">MNCKRFTDRLFLLNFYEQQIQATLFTVGKMKPGCMIYTDFFRL</sequence>
<gene>
    <name evidence="1" type="ORF">CCAND93_730010</name>
</gene>
<accession>A0A0B7IQF6</accession>
<dbReference type="AlphaFoldDB" id="A0A0B7IQF6"/>
<evidence type="ECO:0000313" key="2">
    <source>
        <dbReference type="Proteomes" id="UP000038200"/>
    </source>
</evidence>
<evidence type="ECO:0000313" key="1">
    <source>
        <dbReference type="EMBL" id="CEN54141.1"/>
    </source>
</evidence>
<reference evidence="1 2" key="1">
    <citation type="submission" date="2015-01" db="EMBL/GenBank/DDBJ databases">
        <authorList>
            <person name="Xiang T."/>
            <person name="Song Y."/>
            <person name="Huang L."/>
            <person name="Wang B."/>
            <person name="Wu P."/>
        </authorList>
    </citation>
    <scope>NUCLEOTIDE SEQUENCE [LARGE SCALE GENOMIC DNA]</scope>
    <source>
        <strain evidence="1 2">CcD93</strain>
    </source>
</reference>
<proteinExistence type="predicted"/>
<name>A0A0B7IQF6_9FLAO</name>
<organism evidence="1 2">
    <name type="scientific">Capnocytophaga canis</name>
    <dbReference type="NCBI Taxonomy" id="1848903"/>
    <lineage>
        <taxon>Bacteria</taxon>
        <taxon>Pseudomonadati</taxon>
        <taxon>Bacteroidota</taxon>
        <taxon>Flavobacteriia</taxon>
        <taxon>Flavobacteriales</taxon>
        <taxon>Flavobacteriaceae</taxon>
        <taxon>Capnocytophaga</taxon>
    </lineage>
</organism>
<protein>
    <submittedName>
        <fullName evidence="1">Uncharacterized protein</fullName>
    </submittedName>
</protein>
<dbReference type="EMBL" id="CDOL01000265">
    <property type="protein sequence ID" value="CEN54141.1"/>
    <property type="molecule type" value="Genomic_DNA"/>
</dbReference>
<dbReference type="Proteomes" id="UP000038200">
    <property type="component" value="Unassembled WGS sequence"/>
</dbReference>